<evidence type="ECO:0000256" key="8">
    <source>
        <dbReference type="SAM" id="Phobius"/>
    </source>
</evidence>
<dbReference type="GO" id="GO:0005737">
    <property type="term" value="C:cytoplasm"/>
    <property type="evidence" value="ECO:0007669"/>
    <property type="project" value="TreeGrafter"/>
</dbReference>
<name>A0A5M9JTF1_MONFR</name>
<feature type="transmembrane region" description="Helical" evidence="8">
    <location>
        <begin position="280"/>
        <end position="300"/>
    </location>
</feature>
<evidence type="ECO:0000259" key="9">
    <source>
        <dbReference type="PROSITE" id="PS52048"/>
    </source>
</evidence>
<dbReference type="Gene3D" id="3.40.532.10">
    <property type="entry name" value="Peptidase C12, ubiquitin carboxyl-terminal hydrolase"/>
    <property type="match status" value="1"/>
</dbReference>
<dbReference type="PROSITE" id="PS52048">
    <property type="entry name" value="UCH_DOMAIN"/>
    <property type="match status" value="1"/>
</dbReference>
<feature type="transmembrane region" description="Helical" evidence="8">
    <location>
        <begin position="361"/>
        <end position="383"/>
    </location>
</feature>
<proteinExistence type="inferred from homology"/>
<dbReference type="GO" id="GO:0016579">
    <property type="term" value="P:protein deubiquitination"/>
    <property type="evidence" value="ECO:0007669"/>
    <property type="project" value="TreeGrafter"/>
</dbReference>
<evidence type="ECO:0000256" key="7">
    <source>
        <dbReference type="RuleBase" id="RU361215"/>
    </source>
</evidence>
<dbReference type="SUPFAM" id="SSF54001">
    <property type="entry name" value="Cysteine proteinases"/>
    <property type="match status" value="1"/>
</dbReference>
<evidence type="ECO:0000256" key="3">
    <source>
        <dbReference type="ARBA" id="ARBA00022786"/>
    </source>
</evidence>
<evidence type="ECO:0000313" key="10">
    <source>
        <dbReference type="EMBL" id="KAA8571339.1"/>
    </source>
</evidence>
<keyword evidence="5 7" id="KW-0788">Thiol protease</keyword>
<dbReference type="InterPro" id="IPR001578">
    <property type="entry name" value="Peptidase_C12_UCH"/>
</dbReference>
<dbReference type="GO" id="GO:0006511">
    <property type="term" value="P:ubiquitin-dependent protein catabolic process"/>
    <property type="evidence" value="ECO:0007669"/>
    <property type="project" value="UniProtKB-UniRule"/>
</dbReference>
<evidence type="ECO:0000313" key="11">
    <source>
        <dbReference type="Proteomes" id="UP000322873"/>
    </source>
</evidence>
<evidence type="ECO:0000256" key="2">
    <source>
        <dbReference type="ARBA" id="ARBA00022670"/>
    </source>
</evidence>
<dbReference type="InterPro" id="IPR038765">
    <property type="entry name" value="Papain-like_cys_pep_sf"/>
</dbReference>
<keyword evidence="11" id="KW-1185">Reference proteome</keyword>
<organism evidence="10 11">
    <name type="scientific">Monilinia fructicola</name>
    <name type="common">Brown rot fungus</name>
    <name type="synonym">Ciboria fructicola</name>
    <dbReference type="NCBI Taxonomy" id="38448"/>
    <lineage>
        <taxon>Eukaryota</taxon>
        <taxon>Fungi</taxon>
        <taxon>Dikarya</taxon>
        <taxon>Ascomycota</taxon>
        <taxon>Pezizomycotina</taxon>
        <taxon>Leotiomycetes</taxon>
        <taxon>Helotiales</taxon>
        <taxon>Sclerotiniaceae</taxon>
        <taxon>Monilinia</taxon>
    </lineage>
</organism>
<gene>
    <name evidence="10" type="ORF">EYC84_000659</name>
</gene>
<dbReference type="InterPro" id="IPR036959">
    <property type="entry name" value="Peptidase_C12_UCH_sf"/>
</dbReference>
<keyword evidence="8" id="KW-1133">Transmembrane helix</keyword>
<dbReference type="VEuPathDB" id="FungiDB:MFRU_046g00250"/>
<dbReference type="Proteomes" id="UP000322873">
    <property type="component" value="Unassembled WGS sequence"/>
</dbReference>
<dbReference type="SUPFAM" id="SSF103473">
    <property type="entry name" value="MFS general substrate transporter"/>
    <property type="match status" value="1"/>
</dbReference>
<feature type="transmembrane region" description="Helical" evidence="8">
    <location>
        <begin position="119"/>
        <end position="142"/>
    </location>
</feature>
<feature type="transmembrane region" description="Helical" evidence="8">
    <location>
        <begin position="432"/>
        <end position="454"/>
    </location>
</feature>
<dbReference type="PANTHER" id="PTHR10589">
    <property type="entry name" value="UBIQUITIN CARBOXYL-TERMINAL HYDROLASE"/>
    <property type="match status" value="1"/>
</dbReference>
<feature type="domain" description="UCH catalytic" evidence="9">
    <location>
        <begin position="522"/>
        <end position="728"/>
    </location>
</feature>
<accession>A0A5M9JTF1</accession>
<reference evidence="10 11" key="1">
    <citation type="submission" date="2019-06" db="EMBL/GenBank/DDBJ databases">
        <title>Genome Sequence of the Brown Rot Fungal Pathogen Monilinia fructicola.</title>
        <authorList>
            <person name="De Miccolis Angelini R.M."/>
            <person name="Landi L."/>
            <person name="Abate D."/>
            <person name="Pollastro S."/>
            <person name="Romanazzi G."/>
            <person name="Faretra F."/>
        </authorList>
    </citation>
    <scope>NUCLEOTIDE SEQUENCE [LARGE SCALE GENOMIC DNA]</scope>
    <source>
        <strain evidence="10 11">Mfrc123</strain>
    </source>
</reference>
<evidence type="ECO:0000256" key="6">
    <source>
        <dbReference type="PROSITE-ProRule" id="PRU01393"/>
    </source>
</evidence>
<feature type="transmembrane region" description="Helical" evidence="8">
    <location>
        <begin position="44"/>
        <end position="64"/>
    </location>
</feature>
<dbReference type="EC" id="3.4.19.12" evidence="7"/>
<sequence>MLGRILYPALFPRAPPLPLPPPTPAPVTAFSVPSSIKKLTPAQIATISLTLSTISSLLLASTYLPAIETYICWNAETWDIRWIYLIPLFDLVGGGQVVLKSLLYTYIGEGVGSEGLSSALYGLAALQIFTSFKVLSLARFLLRYDWGFWVICALAVGCRVIAVGVTMLLPSSKPLELGIDVSVDEQHIRIERERYRDLIENEEDNDSQEETAIVCGSPFLPSTTSFSIQSLPNAHTKLQTPLLLSVVFLVTFSLRIHLVYPQFATLSQSLPDDTSTTIYSFYLLGASILLYILPKILGYMERRRKLRILFIHAQEGDETDIEEIERMEEKEKRNDVMILKWSLIANIASLMLLALPATEGVVLRIAILACVAGCPVQVALLAYGSSLVSGTRVGDSEEVYDGCGYVSRTRSVLGELEVGAGKGERRSEMEKFYVRMGVLEQIGAFLATGIWVLGLGAFGGKGGNGGIVEVGIWDFHMDSNNNLDLDVRLQIGGSGSNGSNRGRSGETIVLPSGALEIDGKKTFTVLENNPEVMDALAAKLGLSPALKFYDVYSLTDMELLKHIPRPVYALLVILPLTPTWEENRRARDSAKEPYRKYGPDEPVIWFKQTIGNACGSIGLLHCILNSPAHKYILPDTILHRLFEDSIPLDPEKRAKMLHDDKQFEVAHQSVATLGDTLPPDAAEGDRLGQHFVAFVKGEDGYLWELEGSRPVVLLSLTIKLRLSCRISI</sequence>
<dbReference type="AlphaFoldDB" id="A0A5M9JTF1"/>
<feature type="transmembrane region" description="Helical" evidence="8">
    <location>
        <begin position="84"/>
        <end position="107"/>
    </location>
</feature>
<dbReference type="PANTHER" id="PTHR10589:SF41">
    <property type="entry name" value="UBIQUITIN CARBOXYL-TERMINAL HYDROLASE"/>
    <property type="match status" value="1"/>
</dbReference>
<evidence type="ECO:0000256" key="4">
    <source>
        <dbReference type="ARBA" id="ARBA00022801"/>
    </source>
</evidence>
<keyword evidence="2 7" id="KW-0645">Protease</keyword>
<dbReference type="GO" id="GO:0004843">
    <property type="term" value="F:cysteine-type deubiquitinase activity"/>
    <property type="evidence" value="ECO:0007669"/>
    <property type="project" value="UniProtKB-EC"/>
</dbReference>
<dbReference type="EMBL" id="VICG01000006">
    <property type="protein sequence ID" value="KAA8571339.1"/>
    <property type="molecule type" value="Genomic_DNA"/>
</dbReference>
<evidence type="ECO:0000256" key="5">
    <source>
        <dbReference type="ARBA" id="ARBA00022807"/>
    </source>
</evidence>
<keyword evidence="4 7" id="KW-0378">Hydrolase</keyword>
<keyword evidence="8" id="KW-0472">Membrane</keyword>
<protein>
    <recommendedName>
        <fullName evidence="7">Ubiquitin carboxyl-terminal hydrolase</fullName>
        <ecNumber evidence="7">3.4.19.12</ecNumber>
    </recommendedName>
</protein>
<dbReference type="VEuPathDB" id="FungiDB:MFRU_046g00260"/>
<comment type="caution">
    <text evidence="10">The sequence shown here is derived from an EMBL/GenBank/DDBJ whole genome shotgun (WGS) entry which is preliminary data.</text>
</comment>
<comment type="catalytic activity">
    <reaction evidence="1 7">
        <text>Thiol-dependent hydrolysis of ester, thioester, amide, peptide and isopeptide bonds formed by the C-terminal Gly of ubiquitin (a 76-residue protein attached to proteins as an intracellular targeting signal).</text>
        <dbReference type="EC" id="3.4.19.12"/>
    </reaction>
</comment>
<evidence type="ECO:0000256" key="1">
    <source>
        <dbReference type="ARBA" id="ARBA00000707"/>
    </source>
</evidence>
<dbReference type="Pfam" id="PF01088">
    <property type="entry name" value="Peptidase_C12"/>
    <property type="match status" value="1"/>
</dbReference>
<keyword evidence="8" id="KW-0812">Transmembrane</keyword>
<feature type="transmembrane region" description="Helical" evidence="8">
    <location>
        <begin position="148"/>
        <end position="169"/>
    </location>
</feature>
<comment type="similarity">
    <text evidence="6 7">Belongs to the peptidase C12 family.</text>
</comment>
<comment type="caution">
    <text evidence="6">Lacks conserved residue(s) required for the propagation of feature annotation.</text>
</comment>
<dbReference type="InterPro" id="IPR036259">
    <property type="entry name" value="MFS_trans_sf"/>
</dbReference>
<feature type="transmembrane region" description="Helical" evidence="8">
    <location>
        <begin position="336"/>
        <end position="355"/>
    </location>
</feature>
<keyword evidence="3 7" id="KW-0833">Ubl conjugation pathway</keyword>
<dbReference type="PRINTS" id="PR00707">
    <property type="entry name" value="UBCTHYDRLASE"/>
</dbReference>
<dbReference type="CDD" id="cd09616">
    <property type="entry name" value="Peptidase_C12_UCH_L1_L3"/>
    <property type="match status" value="1"/>
</dbReference>